<dbReference type="Pfam" id="PF14656">
    <property type="entry name" value="RAB3GAP2_C"/>
    <property type="match status" value="2"/>
</dbReference>
<feature type="region of interest" description="Disordered" evidence="5">
    <location>
        <begin position="1044"/>
        <end position="1082"/>
    </location>
</feature>
<keyword evidence="4" id="KW-0963">Cytoplasm</keyword>
<evidence type="ECO:0000313" key="8">
    <source>
        <dbReference type="EMBL" id="KAK3779228.1"/>
    </source>
</evidence>
<keyword evidence="3" id="KW-0343">GTPase activation</keyword>
<evidence type="ECO:0000256" key="2">
    <source>
        <dbReference type="ARBA" id="ARBA00008153"/>
    </source>
</evidence>
<keyword evidence="9" id="KW-1185">Reference proteome</keyword>
<comment type="subcellular location">
    <subcellularLocation>
        <location evidence="1">Cytoplasm</location>
    </subcellularLocation>
</comment>
<evidence type="ECO:0000259" key="6">
    <source>
        <dbReference type="Pfam" id="PF14655"/>
    </source>
</evidence>
<feature type="compositionally biased region" description="Acidic residues" evidence="5">
    <location>
        <begin position="1046"/>
        <end position="1060"/>
    </location>
</feature>
<dbReference type="Proteomes" id="UP001283361">
    <property type="component" value="Unassembled WGS sequence"/>
</dbReference>
<dbReference type="PANTHER" id="PTHR12472:SF0">
    <property type="entry name" value="RAB3 GTPASE-ACTIVATING PROTEIN NON-CATALYTIC SUBUNIT"/>
    <property type="match status" value="1"/>
</dbReference>
<feature type="compositionally biased region" description="Basic and acidic residues" evidence="5">
    <location>
        <begin position="910"/>
        <end position="924"/>
    </location>
</feature>
<feature type="compositionally biased region" description="Acidic residues" evidence="5">
    <location>
        <begin position="47"/>
        <end position="60"/>
    </location>
</feature>
<dbReference type="InterPro" id="IPR029257">
    <property type="entry name" value="RAB3GAP2_C"/>
</dbReference>
<gene>
    <name evidence="8" type="ORF">RRG08_025516</name>
</gene>
<sequence>MSCQLSAISKFQDISSVRRFLFPTSSKEGTPIGDGGQSKSSSMVSSESDEMDNWDQDWGFDESPLTPEQEQGIVGANEDEASSSKNWLQKCILSVSPTNDVVAVAHEHKICVLTQKWDPRKRGEEIDSNLTPIWESEIGCDERETITALLCLPLASQKRSTHGGPDWTCIIIGFSSGYVRMYSQTGVLLLSQLLHLEKVERLKCRTYAPPRFLGLAETHDELLIMYTRAIVSIDGFSLIQSLRACCNQVARATASGTENMLQPPPLAYKKWSLGEQEKVSDYVACGVVCANPFDQLKAASMLGGVKATVKTSPPAMNVFMTAGTGPYVGFFYAIEGFTQPILSEVAIAMANKIKSALLSAASGWLGFGGKAKEEKEKPPKIEPAAPLPLRFGLPDRRRAGDVIMLSPCNNYAATTDSFGRVILVDVQRGMAVKMWKGYRDAQVGWIEVKEENAEPEKNPDHYRLAQFLIIYAPRRGILEVWLAAHGPRVAAFNVSKYCCLVCPCYGMLGLNNVTSRGIKSRTFQCALIDPSGVIKTVDIPFHLALSDKSSKRARDLHLLKKLKAYLKESSADTEALEETIRDLLLDMKIASIAHQGIERILSTKYLPVGLMQNLVKACIKRLDSRMEDNLDLDSRIMLKFCKSQRSLLSLYSSVTTLNSAEAENSKLSDHEILTSVLHQTSQEAQAVLTLLEHHELLTLTVNVTKHSARVKFKEDVDPLGATSFLHAFSYRTLFSNEDSTTSGTSIAQSSSSSSKQMQITVSKEASEERRLALGKFLFSGCLHGQCQAQELVAIIQKSNIPPDQLMNLLLLYWLSSSKHTIDMMANLYELVKSITALTDLPEVIVDSNESSPWWQRVRNLCSQSDNIRAAYLAVVTCKAVAVNALGLNGPFKDPDADTLSGKSEEEEDDPEKKKVQLAKGKEQRTISNNKGSKSEVDGEGDSSGDPATTVADTSADSQEWEAVTVDMELWEVLVRQCEDALAIVTLLSIQSGSEGSSQQHTITVSVARLLLSGKGSIPEVVARYIVQQRLNPASLFYSFTTGVTREDEEEEKEMGEEEIDREASQEEKMQARATKKQGGKELERPLSERIQEMTQSDKIKYQLEELRRRFPHNLQNDFLLSNCCWEYAVLWNKEPDETWSLELSLDFLRLVQNAVLRQGVSSLLWHMFMKKRSSSAAHLMEKVGKTPKDRLCRKEVGMNDISLISFVSLCADFMEIIMDANCEAHEVPVYNLEPAWQKVEGPTSLVELAIDQKATNYGLLRLHFHLFKIMSAVLSLGVKSVKVLSLFDNKGRAALFKELHSHPLLPNQKVEPALITARKNFLCRVITAAVATIDPPSEMDQSVTSLISISSTAQLKRQRSLYPTAFKWPQTIQMLARDFGLDLDYFKRHHVSELYSFGHDKLGEEVMLSVNDHEEMGVQLLTIGGQRVAWEIFKRDIDRNFQHLAGMSTSLTRWLKDLEPESLHFPAVPLSTTVSLLEQAATRLTEDSRHHNLAQELMEKTKTLADFNIHNQS</sequence>
<name>A0AAE1A0T9_9GAST</name>
<feature type="compositionally biased region" description="Basic and acidic residues" evidence="5">
    <location>
        <begin position="1061"/>
        <end position="1070"/>
    </location>
</feature>
<dbReference type="InterPro" id="IPR026059">
    <property type="entry name" value="Rab3GAP2"/>
</dbReference>
<evidence type="ECO:0000256" key="4">
    <source>
        <dbReference type="ARBA" id="ARBA00022490"/>
    </source>
</evidence>
<feature type="domain" description="Rab3GAP regulatory subunit C-terminal" evidence="7">
    <location>
        <begin position="950"/>
        <end position="1484"/>
    </location>
</feature>
<protein>
    <recommendedName>
        <fullName evidence="10">Rab3 GTPase-activating protein non-catalytic subunit</fullName>
    </recommendedName>
</protein>
<organism evidence="8 9">
    <name type="scientific">Elysia crispata</name>
    <name type="common">lettuce slug</name>
    <dbReference type="NCBI Taxonomy" id="231223"/>
    <lineage>
        <taxon>Eukaryota</taxon>
        <taxon>Metazoa</taxon>
        <taxon>Spiralia</taxon>
        <taxon>Lophotrochozoa</taxon>
        <taxon>Mollusca</taxon>
        <taxon>Gastropoda</taxon>
        <taxon>Heterobranchia</taxon>
        <taxon>Euthyneura</taxon>
        <taxon>Panpulmonata</taxon>
        <taxon>Sacoglossa</taxon>
        <taxon>Placobranchoidea</taxon>
        <taxon>Plakobranchidae</taxon>
        <taxon>Elysia</taxon>
    </lineage>
</organism>
<comment type="caution">
    <text evidence="8">The sequence shown here is derived from an EMBL/GenBank/DDBJ whole genome shotgun (WGS) entry which is preliminary data.</text>
</comment>
<proteinExistence type="inferred from homology"/>
<evidence type="ECO:0000256" key="3">
    <source>
        <dbReference type="ARBA" id="ARBA00022468"/>
    </source>
</evidence>
<accession>A0AAE1A0T9</accession>
<dbReference type="PANTHER" id="PTHR12472">
    <property type="entry name" value="RAB3-GAP REGULATORY DOMAIN"/>
    <property type="match status" value="1"/>
</dbReference>
<evidence type="ECO:0000256" key="5">
    <source>
        <dbReference type="SAM" id="MobiDB-lite"/>
    </source>
</evidence>
<dbReference type="GO" id="GO:0005737">
    <property type="term" value="C:cytoplasm"/>
    <property type="evidence" value="ECO:0007669"/>
    <property type="project" value="UniProtKB-SubCell"/>
</dbReference>
<evidence type="ECO:0008006" key="10">
    <source>
        <dbReference type="Google" id="ProtNLM"/>
    </source>
</evidence>
<evidence type="ECO:0000256" key="1">
    <source>
        <dbReference type="ARBA" id="ARBA00004496"/>
    </source>
</evidence>
<evidence type="ECO:0000259" key="7">
    <source>
        <dbReference type="Pfam" id="PF14656"/>
    </source>
</evidence>
<comment type="similarity">
    <text evidence="2">Belongs to the Rab3-GAP regulatory subunit family.</text>
</comment>
<dbReference type="InterPro" id="IPR032839">
    <property type="entry name" value="RAB3GAP_N"/>
</dbReference>
<reference evidence="8" key="1">
    <citation type="journal article" date="2023" name="G3 (Bethesda)">
        <title>A reference genome for the long-term kleptoplast-retaining sea slug Elysia crispata morphotype clarki.</title>
        <authorList>
            <person name="Eastman K.E."/>
            <person name="Pendleton A.L."/>
            <person name="Shaikh M.A."/>
            <person name="Suttiyut T."/>
            <person name="Ogas R."/>
            <person name="Tomko P."/>
            <person name="Gavelis G."/>
            <person name="Widhalm J.R."/>
            <person name="Wisecaver J.H."/>
        </authorList>
    </citation>
    <scope>NUCLEOTIDE SEQUENCE</scope>
    <source>
        <strain evidence="8">ECLA1</strain>
    </source>
</reference>
<feature type="domain" description="Rab3GAP regulatory subunit C-terminal" evidence="7">
    <location>
        <begin position="804"/>
        <end position="888"/>
    </location>
</feature>
<feature type="region of interest" description="Disordered" evidence="5">
    <location>
        <begin position="893"/>
        <end position="957"/>
    </location>
</feature>
<dbReference type="GO" id="GO:0005096">
    <property type="term" value="F:GTPase activator activity"/>
    <property type="evidence" value="ECO:0007669"/>
    <property type="project" value="UniProtKB-KW"/>
</dbReference>
<evidence type="ECO:0000313" key="9">
    <source>
        <dbReference type="Proteomes" id="UP001283361"/>
    </source>
</evidence>
<dbReference type="Pfam" id="PF14655">
    <property type="entry name" value="RAB3GAP2_N"/>
    <property type="match status" value="1"/>
</dbReference>
<feature type="domain" description="Rab3-GAP regulatory subunit N-terminal" evidence="6">
    <location>
        <begin position="87"/>
        <end position="501"/>
    </location>
</feature>
<feature type="region of interest" description="Disordered" evidence="5">
    <location>
        <begin position="24"/>
        <end position="67"/>
    </location>
</feature>
<dbReference type="EMBL" id="JAWDGP010002858">
    <property type="protein sequence ID" value="KAK3779228.1"/>
    <property type="molecule type" value="Genomic_DNA"/>
</dbReference>